<keyword evidence="4" id="KW-0418">Kinase</keyword>
<dbReference type="Gene3D" id="3.30.10.20">
    <property type="match status" value="2"/>
</dbReference>
<evidence type="ECO:0000313" key="5">
    <source>
        <dbReference type="Proteomes" id="UP000239800"/>
    </source>
</evidence>
<protein>
    <submittedName>
        <fullName evidence="4">Serine/threonine protein kinase</fullName>
    </submittedName>
</protein>
<feature type="domain" description="PASTA" evidence="3">
    <location>
        <begin position="110"/>
        <end position="179"/>
    </location>
</feature>
<dbReference type="Proteomes" id="UP000239800">
    <property type="component" value="Unassembled WGS sequence"/>
</dbReference>
<dbReference type="Pfam" id="PF03793">
    <property type="entry name" value="PASTA"/>
    <property type="match status" value="1"/>
</dbReference>
<feature type="region of interest" description="Disordered" evidence="1">
    <location>
        <begin position="186"/>
        <end position="207"/>
    </location>
</feature>
<accession>A0A2S7KQI2</accession>
<evidence type="ECO:0000256" key="1">
    <source>
        <dbReference type="SAM" id="MobiDB-lite"/>
    </source>
</evidence>
<dbReference type="PROSITE" id="PS51178">
    <property type="entry name" value="PASTA"/>
    <property type="match status" value="2"/>
</dbReference>
<feature type="transmembrane region" description="Helical" evidence="2">
    <location>
        <begin position="12"/>
        <end position="34"/>
    </location>
</feature>
<dbReference type="GO" id="GO:0004674">
    <property type="term" value="F:protein serine/threonine kinase activity"/>
    <property type="evidence" value="ECO:0007669"/>
    <property type="project" value="UniProtKB-KW"/>
</dbReference>
<dbReference type="AlphaFoldDB" id="A0A2S7KQI2"/>
<keyword evidence="4" id="KW-0723">Serine/threonine-protein kinase</keyword>
<dbReference type="CDD" id="cd06577">
    <property type="entry name" value="PASTA_pknB"/>
    <property type="match status" value="2"/>
</dbReference>
<comment type="caution">
    <text evidence="4">The sequence shown here is derived from an EMBL/GenBank/DDBJ whole genome shotgun (WGS) entry which is preliminary data.</text>
</comment>
<dbReference type="InterPro" id="IPR005543">
    <property type="entry name" value="PASTA_dom"/>
</dbReference>
<evidence type="ECO:0000313" key="4">
    <source>
        <dbReference type="EMBL" id="PQB04875.1"/>
    </source>
</evidence>
<keyword evidence="2" id="KW-0812">Transmembrane</keyword>
<proteinExistence type="predicted"/>
<gene>
    <name evidence="4" type="ORF">BST85_08220</name>
</gene>
<dbReference type="SMART" id="SM00740">
    <property type="entry name" value="PASTA"/>
    <property type="match status" value="2"/>
</dbReference>
<dbReference type="OrthoDB" id="9803895at2"/>
<evidence type="ECO:0000259" key="3">
    <source>
        <dbReference type="PROSITE" id="PS51178"/>
    </source>
</evidence>
<dbReference type="RefSeq" id="WP_104812806.1">
    <property type="nucleotide sequence ID" value="NZ_MQUB01000001.1"/>
</dbReference>
<dbReference type="SUPFAM" id="SSF54184">
    <property type="entry name" value="Penicillin-binding protein 2x (pbp-2x), c-terminal domain"/>
    <property type="match status" value="1"/>
</dbReference>
<keyword evidence="2" id="KW-0472">Membrane</keyword>
<feature type="domain" description="PASTA" evidence="3">
    <location>
        <begin position="41"/>
        <end position="108"/>
    </location>
</feature>
<evidence type="ECO:0000256" key="2">
    <source>
        <dbReference type="SAM" id="Phobius"/>
    </source>
</evidence>
<sequence>MSFLRFIFSRTFLKQLVLAGLVTLVLVTLFMWWLRMSTNHGQQIEVPDLAHMTVEQVEETLDEAELRYEIMDSTNYNPDFEYKTVIEQIPNAGTFVKEDRKIYISLNRSGYPMIEVPDVVQKTLRQAAPTLLAAGFQIGEVIEKPDISDQVLDMLYEGKSLQPGSELRKTSVIDLVVGDGSLNRLKKKEIEDDEEEGSEETPQNERP</sequence>
<dbReference type="EMBL" id="MQUB01000001">
    <property type="protein sequence ID" value="PQB04875.1"/>
    <property type="molecule type" value="Genomic_DNA"/>
</dbReference>
<organism evidence="4 5">
    <name type="scientific">Aureitalea marina</name>
    <dbReference type="NCBI Taxonomy" id="930804"/>
    <lineage>
        <taxon>Bacteria</taxon>
        <taxon>Pseudomonadati</taxon>
        <taxon>Bacteroidota</taxon>
        <taxon>Flavobacteriia</taxon>
        <taxon>Flavobacteriales</taxon>
        <taxon>Flavobacteriaceae</taxon>
        <taxon>Aureitalea</taxon>
    </lineage>
</organism>
<keyword evidence="2" id="KW-1133">Transmembrane helix</keyword>
<keyword evidence="4" id="KW-0808">Transferase</keyword>
<reference evidence="4 5" key="1">
    <citation type="submission" date="2016-11" db="EMBL/GenBank/DDBJ databases">
        <title>Trade-off between light-utilization and light-protection in marine flavobacteria.</title>
        <authorList>
            <person name="Kumagai Y."/>
        </authorList>
    </citation>
    <scope>NUCLEOTIDE SEQUENCE [LARGE SCALE GENOMIC DNA]</scope>
    <source>
        <strain evidence="4 5">NBRC 107741</strain>
    </source>
</reference>
<name>A0A2S7KQI2_9FLAO</name>
<keyword evidence="5" id="KW-1185">Reference proteome</keyword>